<dbReference type="InterPro" id="IPR058548">
    <property type="entry name" value="MlaB-like_STAS"/>
</dbReference>
<protein>
    <submittedName>
        <fullName evidence="2 3">Anti-anti-sigma regulatory factor</fullName>
    </submittedName>
</protein>
<gene>
    <name evidence="2" type="ORF">FHR37_004403</name>
    <name evidence="3" type="ORF">SAMN05421678_103340</name>
</gene>
<evidence type="ECO:0000313" key="5">
    <source>
        <dbReference type="Proteomes" id="UP000533017"/>
    </source>
</evidence>
<feature type="domain" description="STAS" evidence="1">
    <location>
        <begin position="14"/>
        <end position="95"/>
    </location>
</feature>
<dbReference type="Gene3D" id="3.30.750.24">
    <property type="entry name" value="STAS domain"/>
    <property type="match status" value="1"/>
</dbReference>
<dbReference type="Proteomes" id="UP000533017">
    <property type="component" value="Unassembled WGS sequence"/>
</dbReference>
<dbReference type="PROSITE" id="PS50801">
    <property type="entry name" value="STAS"/>
    <property type="match status" value="1"/>
</dbReference>
<proteinExistence type="predicted"/>
<keyword evidence="5" id="KW-1185">Reference proteome</keyword>
<dbReference type="InterPro" id="IPR036513">
    <property type="entry name" value="STAS_dom_sf"/>
</dbReference>
<dbReference type="Proteomes" id="UP000199052">
    <property type="component" value="Unassembled WGS sequence"/>
</dbReference>
<dbReference type="AlphaFoldDB" id="A0A1I2NH42"/>
<dbReference type="SUPFAM" id="SSF52091">
    <property type="entry name" value="SpoIIaa-like"/>
    <property type="match status" value="1"/>
</dbReference>
<dbReference type="EMBL" id="FOOI01000003">
    <property type="protein sequence ID" value="SFG02350.1"/>
    <property type="molecule type" value="Genomic_DNA"/>
</dbReference>
<dbReference type="RefSeq" id="WP_092882322.1">
    <property type="nucleotide sequence ID" value="NZ_FOOI01000003.1"/>
</dbReference>
<evidence type="ECO:0000313" key="2">
    <source>
        <dbReference type="EMBL" id="NYH85552.1"/>
    </source>
</evidence>
<dbReference type="Pfam" id="PF13466">
    <property type="entry name" value="STAS_2"/>
    <property type="match status" value="1"/>
</dbReference>
<sequence length="109" mass="12136">MGDIEVVDHGDREILVYLRGPIDEALRPRLDAAVERIALLNDIDGHDRVVVDVREVTALEHAGLCFLSALARQGEQRGHDVALAMVNEQTRRALEAAHWPHRPVMSGSR</sequence>
<dbReference type="InterPro" id="IPR002645">
    <property type="entry name" value="STAS_dom"/>
</dbReference>
<name>A0A1I2NH42_9ACTN</name>
<reference evidence="2 5" key="2">
    <citation type="submission" date="2020-07" db="EMBL/GenBank/DDBJ databases">
        <title>Sequencing the genomes of 1000 actinobacteria strains.</title>
        <authorList>
            <person name="Klenk H.-P."/>
        </authorList>
    </citation>
    <scope>NUCLEOTIDE SEQUENCE [LARGE SCALE GENOMIC DNA]</scope>
    <source>
        <strain evidence="2 5">DSM 45117</strain>
    </source>
</reference>
<dbReference type="EMBL" id="JACBZA010000001">
    <property type="protein sequence ID" value="NYH85552.1"/>
    <property type="molecule type" value="Genomic_DNA"/>
</dbReference>
<evidence type="ECO:0000313" key="4">
    <source>
        <dbReference type="Proteomes" id="UP000199052"/>
    </source>
</evidence>
<evidence type="ECO:0000313" key="3">
    <source>
        <dbReference type="EMBL" id="SFG02350.1"/>
    </source>
</evidence>
<reference evidence="3 4" key="1">
    <citation type="submission" date="2016-10" db="EMBL/GenBank/DDBJ databases">
        <authorList>
            <person name="de Groot N.N."/>
        </authorList>
    </citation>
    <scope>NUCLEOTIDE SEQUENCE [LARGE SCALE GENOMIC DNA]</scope>
    <source>
        <strain evidence="3 4">CPCC 202808</strain>
    </source>
</reference>
<organism evidence="3 4">
    <name type="scientific">Actinopolymorpha cephalotaxi</name>
    <dbReference type="NCBI Taxonomy" id="504797"/>
    <lineage>
        <taxon>Bacteria</taxon>
        <taxon>Bacillati</taxon>
        <taxon>Actinomycetota</taxon>
        <taxon>Actinomycetes</taxon>
        <taxon>Propionibacteriales</taxon>
        <taxon>Actinopolymorphaceae</taxon>
        <taxon>Actinopolymorpha</taxon>
    </lineage>
</organism>
<dbReference type="OrthoDB" id="3828587at2"/>
<evidence type="ECO:0000259" key="1">
    <source>
        <dbReference type="PROSITE" id="PS50801"/>
    </source>
</evidence>
<accession>A0A1I2NH42</accession>